<feature type="chain" id="PRO_5042936423" evidence="1">
    <location>
        <begin position="23"/>
        <end position="130"/>
    </location>
</feature>
<keyword evidence="1" id="KW-0732">Signal</keyword>
<dbReference type="EMBL" id="JBAMIC010000024">
    <property type="protein sequence ID" value="KAK7090228.1"/>
    <property type="molecule type" value="Genomic_DNA"/>
</dbReference>
<evidence type="ECO:0000313" key="2">
    <source>
        <dbReference type="EMBL" id="KAK7090228.1"/>
    </source>
</evidence>
<proteinExistence type="predicted"/>
<gene>
    <name evidence="2" type="ORF">V1264_010053</name>
</gene>
<dbReference type="Proteomes" id="UP001374579">
    <property type="component" value="Unassembled WGS sequence"/>
</dbReference>
<dbReference type="AlphaFoldDB" id="A0AAN9FZS9"/>
<evidence type="ECO:0000313" key="3">
    <source>
        <dbReference type="Proteomes" id="UP001374579"/>
    </source>
</evidence>
<sequence length="130" mass="14643">MEHTIFVLVLFGVLHFLPQLCADNQFSTSDCFVAYNDAPKTLTGECYYEDQASTDRSTNCTWLRTNPGRVTLPTERTETGQREDGTYFGICAFTQSSVERWQSGVHTYSVEFYTGNVVIVSLGPTSKFEL</sequence>
<protein>
    <submittedName>
        <fullName evidence="2">Uncharacterized protein</fullName>
    </submittedName>
</protein>
<comment type="caution">
    <text evidence="2">The sequence shown here is derived from an EMBL/GenBank/DDBJ whole genome shotgun (WGS) entry which is preliminary data.</text>
</comment>
<reference evidence="2 3" key="1">
    <citation type="submission" date="2024-02" db="EMBL/GenBank/DDBJ databases">
        <title>Chromosome-scale genome assembly of the rough periwinkle Littorina saxatilis.</title>
        <authorList>
            <person name="De Jode A."/>
            <person name="Faria R."/>
            <person name="Formenti G."/>
            <person name="Sims Y."/>
            <person name="Smith T.P."/>
            <person name="Tracey A."/>
            <person name="Wood J.M.D."/>
            <person name="Zagrodzka Z.B."/>
            <person name="Johannesson K."/>
            <person name="Butlin R.K."/>
            <person name="Leder E.H."/>
        </authorList>
    </citation>
    <scope>NUCLEOTIDE SEQUENCE [LARGE SCALE GENOMIC DNA]</scope>
    <source>
        <strain evidence="2">Snail1</strain>
        <tissue evidence="2">Muscle</tissue>
    </source>
</reference>
<evidence type="ECO:0000256" key="1">
    <source>
        <dbReference type="SAM" id="SignalP"/>
    </source>
</evidence>
<name>A0AAN9FZS9_9CAEN</name>
<accession>A0AAN9FZS9</accession>
<feature type="signal peptide" evidence="1">
    <location>
        <begin position="1"/>
        <end position="22"/>
    </location>
</feature>
<organism evidence="2 3">
    <name type="scientific">Littorina saxatilis</name>
    <dbReference type="NCBI Taxonomy" id="31220"/>
    <lineage>
        <taxon>Eukaryota</taxon>
        <taxon>Metazoa</taxon>
        <taxon>Spiralia</taxon>
        <taxon>Lophotrochozoa</taxon>
        <taxon>Mollusca</taxon>
        <taxon>Gastropoda</taxon>
        <taxon>Caenogastropoda</taxon>
        <taxon>Littorinimorpha</taxon>
        <taxon>Littorinoidea</taxon>
        <taxon>Littorinidae</taxon>
        <taxon>Littorina</taxon>
    </lineage>
</organism>
<keyword evidence="3" id="KW-1185">Reference proteome</keyword>